<dbReference type="Pfam" id="PF07396">
    <property type="entry name" value="Porin_O_P"/>
    <property type="match status" value="1"/>
</dbReference>
<sequence>MSTPNLVRGGAGALALLLPLCAAATTDEAEIAELRAMIEAMKDQYETRIQSLERRLAEAESRTPSRATVAPSDTESRPMRAPVVHQAPTPAPRRGALSAANAFNPRISVILDGNYYHDDLDGGGSGLVGHAFQPSGGDHHDHDHAGHSHGTFDNGFNMREAELSFAATIDPYFDAAMHMAVDSDGNVELEEAYLQTRALPHGLRVKAGRFLSGFGYANAQHPHQWAFVDQNLPYLNLLGVHGLQDTGVQLTWLPALPVYTLVGVEALQGDQERFGATFGGETLESLGVDEADDGPRLWTAFAKIAPDLGDQHALQFGVSFAHGDRQQELLAHTHGHDHDAEVHQTALDGDADLWGVDLVYAYDAPGYGGKGDLRLQSEYLRSIKDLGIIASAHPEQLGERRTFTTDGLYAQLTYGIAPRWTLGLRYDVLGLTNSVGGDADADYGSSERWTLGLTWGLTEFSQLRAQYARNDILVAEDTRERFDAFYLQFLMSMGSHGAHAF</sequence>
<evidence type="ECO:0000313" key="3">
    <source>
        <dbReference type="EMBL" id="NKN32459.1"/>
    </source>
</evidence>
<dbReference type="SUPFAM" id="SSF56935">
    <property type="entry name" value="Porins"/>
    <property type="match status" value="1"/>
</dbReference>
<dbReference type="InterPro" id="IPR023614">
    <property type="entry name" value="Porin_dom_sf"/>
</dbReference>
<gene>
    <name evidence="3" type="ORF">HF203_04410</name>
</gene>
<proteinExistence type="predicted"/>
<dbReference type="InterPro" id="IPR010870">
    <property type="entry name" value="Porin_O/P"/>
</dbReference>
<evidence type="ECO:0000256" key="2">
    <source>
        <dbReference type="SAM" id="SignalP"/>
    </source>
</evidence>
<dbReference type="Proteomes" id="UP000740754">
    <property type="component" value="Unassembled WGS sequence"/>
</dbReference>
<protein>
    <submittedName>
        <fullName evidence="3">TonB-dependent receptor</fullName>
    </submittedName>
</protein>
<keyword evidence="2" id="KW-0732">Signal</keyword>
<dbReference type="EMBL" id="JAAXKX010000004">
    <property type="protein sequence ID" value="NKN32459.1"/>
    <property type="molecule type" value="Genomic_DNA"/>
</dbReference>
<feature type="region of interest" description="Disordered" evidence="1">
    <location>
        <begin position="55"/>
        <end position="95"/>
    </location>
</feature>
<evidence type="ECO:0000313" key="4">
    <source>
        <dbReference type="Proteomes" id="UP000740754"/>
    </source>
</evidence>
<dbReference type="Gene3D" id="2.40.160.10">
    <property type="entry name" value="Porin"/>
    <property type="match status" value="1"/>
</dbReference>
<keyword evidence="4" id="KW-1185">Reference proteome</keyword>
<keyword evidence="3" id="KW-0675">Receptor</keyword>
<accession>A0ABX1I5X3</accession>
<name>A0ABX1I5X3_9GAMM</name>
<comment type="caution">
    <text evidence="3">The sequence shown here is derived from an EMBL/GenBank/DDBJ whole genome shotgun (WGS) entry which is preliminary data.</text>
</comment>
<organism evidence="3 4">
    <name type="scientific">Marichromatium bheemlicum</name>
    <dbReference type="NCBI Taxonomy" id="365339"/>
    <lineage>
        <taxon>Bacteria</taxon>
        <taxon>Pseudomonadati</taxon>
        <taxon>Pseudomonadota</taxon>
        <taxon>Gammaproteobacteria</taxon>
        <taxon>Chromatiales</taxon>
        <taxon>Chromatiaceae</taxon>
        <taxon>Marichromatium</taxon>
    </lineage>
</organism>
<dbReference type="RefSeq" id="WP_168666982.1">
    <property type="nucleotide sequence ID" value="NZ_JAAXKX010000004.1"/>
</dbReference>
<feature type="signal peptide" evidence="2">
    <location>
        <begin position="1"/>
        <end position="24"/>
    </location>
</feature>
<feature type="chain" id="PRO_5045067361" evidence="2">
    <location>
        <begin position="25"/>
        <end position="501"/>
    </location>
</feature>
<evidence type="ECO:0000256" key="1">
    <source>
        <dbReference type="SAM" id="MobiDB-lite"/>
    </source>
</evidence>
<reference evidence="3 4" key="1">
    <citation type="submission" date="2020-04" db="EMBL/GenBank/DDBJ databases">
        <title>Draft Whole-Genome sequence of Marichromatium bheemlicum DSM 18632, type strain.</title>
        <authorList>
            <person name="Kyndt J.A."/>
            <person name="Meyer T.E."/>
        </authorList>
    </citation>
    <scope>NUCLEOTIDE SEQUENCE [LARGE SCALE GENOMIC DNA]</scope>
    <source>
        <strain evidence="3 4">DSM 18632</strain>
    </source>
</reference>